<keyword evidence="11" id="KW-1185">Reference proteome</keyword>
<gene>
    <name evidence="10" type="ORF">CNYM01_00709</name>
</gene>
<dbReference type="Pfam" id="PF00400">
    <property type="entry name" value="WD40"/>
    <property type="match status" value="7"/>
</dbReference>
<dbReference type="InterPro" id="IPR011047">
    <property type="entry name" value="Quinoprotein_ADH-like_sf"/>
</dbReference>
<dbReference type="SMART" id="SM00320">
    <property type="entry name" value="WD40"/>
    <property type="match status" value="8"/>
</dbReference>
<keyword evidence="1 7" id="KW-0853">WD repeat</keyword>
<dbReference type="InterPro" id="IPR001680">
    <property type="entry name" value="WD40_rpt"/>
</dbReference>
<evidence type="ECO:0000256" key="7">
    <source>
        <dbReference type="PROSITE-ProRule" id="PRU00221"/>
    </source>
</evidence>
<evidence type="ECO:0000256" key="8">
    <source>
        <dbReference type="SAM" id="MobiDB-lite"/>
    </source>
</evidence>
<dbReference type="InterPro" id="IPR015943">
    <property type="entry name" value="WD40/YVTN_repeat-like_dom_sf"/>
</dbReference>
<dbReference type="Pfam" id="PF24883">
    <property type="entry name" value="NPHP3_N"/>
    <property type="match status" value="1"/>
</dbReference>
<dbReference type="InterPro" id="IPR027417">
    <property type="entry name" value="P-loop_NTPase"/>
</dbReference>
<evidence type="ECO:0000256" key="3">
    <source>
        <dbReference type="ARBA" id="ARBA00023054"/>
    </source>
</evidence>
<evidence type="ECO:0000256" key="5">
    <source>
        <dbReference type="ARBA" id="ARBA00039789"/>
    </source>
</evidence>
<feature type="compositionally biased region" description="Polar residues" evidence="8">
    <location>
        <begin position="16"/>
        <end position="32"/>
    </location>
</feature>
<evidence type="ECO:0000313" key="11">
    <source>
        <dbReference type="Proteomes" id="UP000070054"/>
    </source>
</evidence>
<comment type="similarity">
    <text evidence="4">Belongs to the WD repeat MDV1/CAF4 family.</text>
</comment>
<sequence>MKVWKKLLGKAKPKDSSQSTNSNITSALSTASPSSNEVSAIGLRERLWNEAFDGLEVVDADTVKQYKEILLKQLKEGQLQNAPFDPTSATNEEIRAASNGRWQQMEQLVEIGLRRIEKSAAIKANISDKLSVVTPFKDFIGNAVKASPEASIAWVGISFGLEILANPLKAPSDNRKGLTEVVSNMEWYWGLSELLLENDHAESAFEELRCRLEKDIVQLYQKLLLYQMKSVCRFFKSEFSGVAGDFIHGDDWNGQLDQIKASSAAVSQRSKEYNSQRSYRRLNDAALNAELQHKKLTEVLEAIDFQTKRQEKTQQDQIDKNCLTDLYQTNPRNDKKRIQETKGGLLRDCYDGILHHSDYKRFRADSEKRLLWIKGDPGKGKTMLMCGIVDELTGEMFTHVSCFFCQATIGSLSNATAVVRGLIWMLAHENRWLIQQYIRKDYEATGKQLFEDQNAWEALTSILKDILQGNIQDGLVLIVDALDECETDGNQLLSFIMEMSQSSSAKWILSSRKDAHIEEQIEAGLKTTVIQLELTGPVVSDAVGIYIRKKVDELREKKKYEQSTRDQLEQMFIEKSNDTFLWVALVYQELARDISRKKDPIRVLNRVPRGLNELYRRMMQQILNYEDSELREECKAILRVLSVIYGHITLKELASFVESLTPFQNDVEVLERHITLCGSFFSVLDETVYFVHQSAREYLLDVAYCELQPPGIRPLLKPAFWRLQHHVVLGTALCCLRKTLERDIYRLDDCGIMIDEVHSPTPNPLALIEYSCIHWVDHLLDSRSLDMLEDYVQRDDDLVYNFLRGKFLFWVKALSLLKNLPNRISSLNRLGALLSRSTNAKLRELSRDTFQFILRHRATIEVAPLQVYASALVFSPTGSVVRRLFQDHEPTWIAAMVPGDATWSACMQTLDGHRGRIRSLACSKDGLWLASASQDLTVRLWDAATGDCLQTYCDCCPQNDGSHIFRRGRYVYQNNEGMGSVTFSDDSRHLASVSYDGVVRIWDIARGLCIRKLECCRGEWFSIIYPSDSHWITLASPRKILNLDAVTGACLRPYELEDKERCGSIYAVAYSPDGKWLVAGSYYPDDIVMIWDAVTGFFKKRLGSGLEVPHPRAPLEGSMSFSPDSRLLASSSTNGTIKVWDMVKGVCIKTLESHQNLAVYSIAFSADNQWLVSSTFTSIEIWNVSTGTPVRSLKDYGNGLGITALSADGQRLFSTSFENTIKVWDLHGTYQQGMRNDRVSFKHRSLSCSVNGDRVASHDWYSQIEVLDVLTNTRKEIRIRENHDLLGMKFSADGKLLTLTLAPFARSNNLMTELWDVHGQSAECLRTFDSPRGIALSADGQLIASVELGCIQIWSKPFLKCIQTLDIVEDSWQSMAFSPDGRWFASASPAQRVRLWSTANYECAKTLTIDEGYLYEGEVAFSENGSWFGVAAHNPLTPGERTVQIWDTATTVHIQRFRIGQDYCKDFDKHFFTHLDAALVPLGIDILAEEPHTDIPDEMILGALQMDDNWITRGGRRLLHIPSDYRAGPYRRLDKVAVAGSFLSWVSHDKRLFWIKFSEEMVYGCAFDCGRFKTT</sequence>
<feature type="repeat" description="WD" evidence="7">
    <location>
        <begin position="1118"/>
        <end position="1150"/>
    </location>
</feature>
<evidence type="ECO:0000256" key="4">
    <source>
        <dbReference type="ARBA" id="ARBA00038415"/>
    </source>
</evidence>
<dbReference type="Proteomes" id="UP000070054">
    <property type="component" value="Unassembled WGS sequence"/>
</dbReference>
<dbReference type="PROSITE" id="PS50837">
    <property type="entry name" value="NACHT"/>
    <property type="match status" value="1"/>
</dbReference>
<keyword evidence="2" id="KW-0677">Repeat</keyword>
<dbReference type="PROSITE" id="PS50294">
    <property type="entry name" value="WD_REPEATS_REGION"/>
    <property type="match status" value="3"/>
</dbReference>
<feature type="repeat" description="WD" evidence="7">
    <location>
        <begin position="1374"/>
        <end position="1406"/>
    </location>
</feature>
<dbReference type="Gene3D" id="3.40.50.300">
    <property type="entry name" value="P-loop containing nucleotide triphosphate hydrolases"/>
    <property type="match status" value="1"/>
</dbReference>
<proteinExistence type="inferred from homology"/>
<dbReference type="InterPro" id="IPR019775">
    <property type="entry name" value="WD40_repeat_CS"/>
</dbReference>
<dbReference type="CDD" id="cd00200">
    <property type="entry name" value="WD40"/>
    <property type="match status" value="1"/>
</dbReference>
<dbReference type="InterPro" id="IPR007111">
    <property type="entry name" value="NACHT_NTPase"/>
</dbReference>
<dbReference type="EMBL" id="JEMN01001135">
    <property type="protein sequence ID" value="KXH46863.1"/>
    <property type="molecule type" value="Genomic_DNA"/>
</dbReference>
<evidence type="ECO:0000313" key="10">
    <source>
        <dbReference type="EMBL" id="KXH46863.1"/>
    </source>
</evidence>
<feature type="region of interest" description="Disordered" evidence="8">
    <location>
        <begin position="8"/>
        <end position="32"/>
    </location>
</feature>
<dbReference type="OrthoDB" id="538223at2759"/>
<feature type="repeat" description="WD" evidence="7">
    <location>
        <begin position="971"/>
        <end position="1012"/>
    </location>
</feature>
<dbReference type="PROSITE" id="PS00678">
    <property type="entry name" value="WD_REPEATS_1"/>
    <property type="match status" value="3"/>
</dbReference>
<dbReference type="InterPro" id="IPR031359">
    <property type="entry name" value="NACHT_N"/>
</dbReference>
<dbReference type="SUPFAM" id="SSF52540">
    <property type="entry name" value="P-loop containing nucleoside triphosphate hydrolases"/>
    <property type="match status" value="1"/>
</dbReference>
<dbReference type="PANTHER" id="PTHR22847">
    <property type="entry name" value="WD40 REPEAT PROTEIN"/>
    <property type="match status" value="1"/>
</dbReference>
<evidence type="ECO:0000256" key="6">
    <source>
        <dbReference type="ARBA" id="ARBA00043913"/>
    </source>
</evidence>
<accession>A0A135TFB3</accession>
<dbReference type="InterPro" id="IPR056884">
    <property type="entry name" value="NPHP3-like_N"/>
</dbReference>
<dbReference type="PANTHER" id="PTHR22847:SF637">
    <property type="entry name" value="WD REPEAT DOMAIN 5B"/>
    <property type="match status" value="1"/>
</dbReference>
<dbReference type="Pfam" id="PF17100">
    <property type="entry name" value="NACHT_N"/>
    <property type="match status" value="1"/>
</dbReference>
<keyword evidence="3" id="KW-0175">Coiled coil</keyword>
<organism evidence="10 11">
    <name type="scientific">Colletotrichum nymphaeae SA-01</name>
    <dbReference type="NCBI Taxonomy" id="1460502"/>
    <lineage>
        <taxon>Eukaryota</taxon>
        <taxon>Fungi</taxon>
        <taxon>Dikarya</taxon>
        <taxon>Ascomycota</taxon>
        <taxon>Pezizomycotina</taxon>
        <taxon>Sordariomycetes</taxon>
        <taxon>Hypocreomycetidae</taxon>
        <taxon>Glomerellales</taxon>
        <taxon>Glomerellaceae</taxon>
        <taxon>Colletotrichum</taxon>
        <taxon>Colletotrichum acutatum species complex</taxon>
    </lineage>
</organism>
<protein>
    <recommendedName>
        <fullName evidence="5">Mitochondrial division protein 1</fullName>
    </recommendedName>
</protein>
<dbReference type="InterPro" id="IPR020472">
    <property type="entry name" value="WD40_PAC1"/>
</dbReference>
<evidence type="ECO:0000256" key="2">
    <source>
        <dbReference type="ARBA" id="ARBA00022737"/>
    </source>
</evidence>
<reference evidence="10 11" key="1">
    <citation type="submission" date="2014-02" db="EMBL/GenBank/DDBJ databases">
        <title>The genome sequence of Colletotrichum nymphaeae SA-01.</title>
        <authorList>
            <person name="Baroncelli R."/>
            <person name="Thon M.R."/>
        </authorList>
    </citation>
    <scope>NUCLEOTIDE SEQUENCE [LARGE SCALE GENOMIC DNA]</scope>
    <source>
        <strain evidence="10 11">SA-01</strain>
    </source>
</reference>
<dbReference type="Gene3D" id="2.130.10.10">
    <property type="entry name" value="YVTN repeat-like/Quinoprotein amine dehydrogenase"/>
    <property type="match status" value="4"/>
</dbReference>
<comment type="function">
    <text evidence="6">Involved in mitochondrial fission. Acts as an adapter protein required to form mitochondrial fission complexes. Formation of these complexes is required to promote constriction and fission of the mitochondrial compartment at a late step in mitochondrial division.</text>
</comment>
<evidence type="ECO:0000259" key="9">
    <source>
        <dbReference type="PROSITE" id="PS50837"/>
    </source>
</evidence>
<feature type="repeat" description="WD" evidence="7">
    <location>
        <begin position="1193"/>
        <end position="1226"/>
    </location>
</feature>
<feature type="repeat" description="WD" evidence="7">
    <location>
        <begin position="910"/>
        <end position="951"/>
    </location>
</feature>
<feature type="domain" description="NACHT" evidence="9">
    <location>
        <begin position="369"/>
        <end position="522"/>
    </location>
</feature>
<dbReference type="SUPFAM" id="SSF50998">
    <property type="entry name" value="Quinoprotein alcohol dehydrogenase-like"/>
    <property type="match status" value="1"/>
</dbReference>
<dbReference type="SUPFAM" id="SSF50978">
    <property type="entry name" value="WD40 repeat-like"/>
    <property type="match status" value="1"/>
</dbReference>
<name>A0A135TFB3_9PEZI</name>
<dbReference type="GO" id="GO:1990234">
    <property type="term" value="C:transferase complex"/>
    <property type="evidence" value="ECO:0007669"/>
    <property type="project" value="UniProtKB-ARBA"/>
</dbReference>
<evidence type="ECO:0000256" key="1">
    <source>
        <dbReference type="ARBA" id="ARBA00022574"/>
    </source>
</evidence>
<dbReference type="InterPro" id="IPR036322">
    <property type="entry name" value="WD40_repeat_dom_sf"/>
</dbReference>
<dbReference type="PRINTS" id="PR00320">
    <property type="entry name" value="GPROTEINBRPT"/>
</dbReference>
<comment type="caution">
    <text evidence="10">The sequence shown here is derived from an EMBL/GenBank/DDBJ whole genome shotgun (WGS) entry which is preliminary data.</text>
</comment>
<dbReference type="PROSITE" id="PS50082">
    <property type="entry name" value="WD_REPEATS_2"/>
    <property type="match status" value="5"/>
</dbReference>